<sequence length="240" mass="25712">MRGVNKYIVVLLSAVFAFGAIIVGMKYSSSKIPKDTTTSSSAVEKTTNLSVNDLFLDQNHVFLGEDITDSYIDKVKETVDQGNQEEVALLNSAIQRWTIQKALNQLFTAPALIGSRVVESPTLAEGVTEADKQQVVASVDSSGITDEFATTVKEILGATTSTSGSGNLSGDSAVAQERLSHLVVDGVVMPDFTLESYNNARDAIAALPMGEERTELAAQLKLVENAMDQMGVQYTPLPAY</sequence>
<organism evidence="2 3">
    <name type="scientific">Vagococcus allomyrinae</name>
    <dbReference type="NCBI Taxonomy" id="2794353"/>
    <lineage>
        <taxon>Bacteria</taxon>
        <taxon>Bacillati</taxon>
        <taxon>Bacillota</taxon>
        <taxon>Bacilli</taxon>
        <taxon>Lactobacillales</taxon>
        <taxon>Enterococcaceae</taxon>
        <taxon>Vagococcus</taxon>
    </lineage>
</organism>
<gene>
    <name evidence="2" type="ORF">I6N95_09765</name>
</gene>
<keyword evidence="1" id="KW-0472">Membrane</keyword>
<evidence type="ECO:0000256" key="1">
    <source>
        <dbReference type="SAM" id="Phobius"/>
    </source>
</evidence>
<keyword evidence="1" id="KW-1133">Transmembrane helix</keyword>
<keyword evidence="1" id="KW-0812">Transmembrane</keyword>
<evidence type="ECO:0000313" key="2">
    <source>
        <dbReference type="EMBL" id="MBP1041293.1"/>
    </source>
</evidence>
<dbReference type="AlphaFoldDB" id="A0A940SWE4"/>
<evidence type="ECO:0000313" key="3">
    <source>
        <dbReference type="Proteomes" id="UP000674938"/>
    </source>
</evidence>
<name>A0A940SWE4_9ENTE</name>
<proteinExistence type="predicted"/>
<feature type="transmembrane region" description="Helical" evidence="1">
    <location>
        <begin position="7"/>
        <end position="27"/>
    </location>
</feature>
<accession>A0A940SWE4</accession>
<dbReference type="RefSeq" id="WP_209527090.1">
    <property type="nucleotide sequence ID" value="NZ_JAEEGA010000005.1"/>
</dbReference>
<dbReference type="Proteomes" id="UP000674938">
    <property type="component" value="Unassembled WGS sequence"/>
</dbReference>
<reference evidence="2" key="1">
    <citation type="submission" date="2020-12" db="EMBL/GenBank/DDBJ databases">
        <title>Vagococcus allomyrinae sp. nov. and Enterococcus lavae sp. nov., isolated from the larvae of Allomyrina dichotoma.</title>
        <authorList>
            <person name="Lee S.D."/>
        </authorList>
    </citation>
    <scope>NUCLEOTIDE SEQUENCE</scope>
    <source>
        <strain evidence="2">BWB3-3</strain>
    </source>
</reference>
<comment type="caution">
    <text evidence="2">The sequence shown here is derived from an EMBL/GenBank/DDBJ whole genome shotgun (WGS) entry which is preliminary data.</text>
</comment>
<keyword evidence="3" id="KW-1185">Reference proteome</keyword>
<dbReference type="EMBL" id="JAEEGA010000005">
    <property type="protein sequence ID" value="MBP1041293.1"/>
    <property type="molecule type" value="Genomic_DNA"/>
</dbReference>
<protein>
    <recommendedName>
        <fullName evidence="4">MapZ extracellular domain-containing protein</fullName>
    </recommendedName>
</protein>
<evidence type="ECO:0008006" key="4">
    <source>
        <dbReference type="Google" id="ProtNLM"/>
    </source>
</evidence>